<dbReference type="SUPFAM" id="SSF52833">
    <property type="entry name" value="Thioredoxin-like"/>
    <property type="match status" value="1"/>
</dbReference>
<protein>
    <submittedName>
        <fullName evidence="3">TlpA family protein disulfide reductase</fullName>
    </submittedName>
</protein>
<dbReference type="PANTHER" id="PTHR42852">
    <property type="entry name" value="THIOL:DISULFIDE INTERCHANGE PROTEIN DSBE"/>
    <property type="match status" value="1"/>
</dbReference>
<gene>
    <name evidence="3" type="ORF">ACFFVF_17080</name>
</gene>
<dbReference type="Pfam" id="PF08534">
    <property type="entry name" value="Redoxin"/>
    <property type="match status" value="1"/>
</dbReference>
<dbReference type="Proteomes" id="UP001589607">
    <property type="component" value="Unassembled WGS sequence"/>
</dbReference>
<feature type="chain" id="PRO_5047380308" evidence="1">
    <location>
        <begin position="18"/>
        <end position="157"/>
    </location>
</feature>
<feature type="signal peptide" evidence="1">
    <location>
        <begin position="1"/>
        <end position="17"/>
    </location>
</feature>
<dbReference type="InterPro" id="IPR013766">
    <property type="entry name" value="Thioredoxin_domain"/>
</dbReference>
<dbReference type="PANTHER" id="PTHR42852:SF13">
    <property type="entry name" value="PROTEIN DIPZ"/>
    <property type="match status" value="1"/>
</dbReference>
<organism evidence="3 4">
    <name type="scientific">Flavobacterium jumunjinense</name>
    <dbReference type="NCBI Taxonomy" id="998845"/>
    <lineage>
        <taxon>Bacteria</taxon>
        <taxon>Pseudomonadati</taxon>
        <taxon>Bacteroidota</taxon>
        <taxon>Flavobacteriia</taxon>
        <taxon>Flavobacteriales</taxon>
        <taxon>Flavobacteriaceae</taxon>
        <taxon>Flavobacterium</taxon>
    </lineage>
</organism>
<sequence length="157" mass="18097">MNKFLLFILFTANISLAQQDFPKITLKNLNNQNINTSDFNKNDRLYVYSFWATWCAPCIQELESISDVYDDWKSELDLEIIAVATDDSRTEKRVKPMINGKGWEYTFLLDTNQDLKRKLSIANIPYLVVVKNGKIVYIQNGHTPGAEDELLETLKGL</sequence>
<proteinExistence type="predicted"/>
<dbReference type="PROSITE" id="PS51352">
    <property type="entry name" value="THIOREDOXIN_2"/>
    <property type="match status" value="1"/>
</dbReference>
<evidence type="ECO:0000259" key="2">
    <source>
        <dbReference type="PROSITE" id="PS51352"/>
    </source>
</evidence>
<name>A0ABV5GS56_9FLAO</name>
<evidence type="ECO:0000256" key="1">
    <source>
        <dbReference type="SAM" id="SignalP"/>
    </source>
</evidence>
<dbReference type="Gene3D" id="3.40.30.10">
    <property type="entry name" value="Glutaredoxin"/>
    <property type="match status" value="1"/>
</dbReference>
<reference evidence="3 4" key="1">
    <citation type="submission" date="2024-09" db="EMBL/GenBank/DDBJ databases">
        <authorList>
            <person name="Sun Q."/>
            <person name="Mori K."/>
        </authorList>
    </citation>
    <scope>NUCLEOTIDE SEQUENCE [LARGE SCALE GENOMIC DNA]</scope>
    <source>
        <strain evidence="3 4">CECT 7955</strain>
    </source>
</reference>
<dbReference type="InterPro" id="IPR050553">
    <property type="entry name" value="Thioredoxin_ResA/DsbE_sf"/>
</dbReference>
<keyword evidence="4" id="KW-1185">Reference proteome</keyword>
<keyword evidence="1" id="KW-0732">Signal</keyword>
<feature type="domain" description="Thioredoxin" evidence="2">
    <location>
        <begin position="15"/>
        <end position="157"/>
    </location>
</feature>
<dbReference type="InterPro" id="IPR013740">
    <property type="entry name" value="Redoxin"/>
</dbReference>
<dbReference type="CDD" id="cd02966">
    <property type="entry name" value="TlpA_like_family"/>
    <property type="match status" value="1"/>
</dbReference>
<accession>A0ABV5GS56</accession>
<comment type="caution">
    <text evidence="3">The sequence shown here is derived from an EMBL/GenBank/DDBJ whole genome shotgun (WGS) entry which is preliminary data.</text>
</comment>
<dbReference type="RefSeq" id="WP_236452916.1">
    <property type="nucleotide sequence ID" value="NZ_CBCSGE010000019.1"/>
</dbReference>
<dbReference type="EMBL" id="JBHMEY010000071">
    <property type="protein sequence ID" value="MFB9098225.1"/>
    <property type="molecule type" value="Genomic_DNA"/>
</dbReference>
<evidence type="ECO:0000313" key="3">
    <source>
        <dbReference type="EMBL" id="MFB9098225.1"/>
    </source>
</evidence>
<dbReference type="InterPro" id="IPR036249">
    <property type="entry name" value="Thioredoxin-like_sf"/>
</dbReference>
<evidence type="ECO:0000313" key="4">
    <source>
        <dbReference type="Proteomes" id="UP001589607"/>
    </source>
</evidence>